<dbReference type="HOGENOM" id="CLU_2666763_0_0_5"/>
<sequence length="75" mass="8591">MFLMSAHRTEWLIAFLACGAIHNSQSKRCSFFVRKVSAQTFNNILPLPYLTVCAIADFILVSVFLLKYRFVGNFI</sequence>
<name>V6F1Y2_MAGGM</name>
<keyword evidence="3" id="KW-1185">Reference proteome</keyword>
<protein>
    <submittedName>
        <fullName evidence="2">Uncharacterized protein</fullName>
    </submittedName>
</protein>
<dbReference type="EMBL" id="HG794546">
    <property type="protein sequence ID" value="CDK98503.1"/>
    <property type="molecule type" value="Genomic_DNA"/>
</dbReference>
<gene>
    <name evidence="2" type="ordered locus">MGMSRv2__1288</name>
</gene>
<organism evidence="2 3">
    <name type="scientific">Magnetospirillum gryphiswaldense (strain DSM 6361 / JCM 21280 / NBRC 15271 / MSR-1)</name>
    <dbReference type="NCBI Taxonomy" id="431944"/>
    <lineage>
        <taxon>Bacteria</taxon>
        <taxon>Pseudomonadati</taxon>
        <taxon>Pseudomonadota</taxon>
        <taxon>Alphaproteobacteria</taxon>
        <taxon>Rhodospirillales</taxon>
        <taxon>Rhodospirillaceae</taxon>
        <taxon>Magnetospirillum</taxon>
    </lineage>
</organism>
<keyword evidence="1" id="KW-0472">Membrane</keyword>
<evidence type="ECO:0000313" key="2">
    <source>
        <dbReference type="EMBL" id="CDK98503.1"/>
    </source>
</evidence>
<dbReference type="KEGG" id="mgy:MGMSRv2__1288"/>
<evidence type="ECO:0000313" key="3">
    <source>
        <dbReference type="Proteomes" id="UP000018922"/>
    </source>
</evidence>
<evidence type="ECO:0000256" key="1">
    <source>
        <dbReference type="SAM" id="Phobius"/>
    </source>
</evidence>
<keyword evidence="1" id="KW-0812">Transmembrane</keyword>
<dbReference type="AlphaFoldDB" id="V6F1Y2"/>
<keyword evidence="1" id="KW-1133">Transmembrane helix</keyword>
<feature type="transmembrane region" description="Helical" evidence="1">
    <location>
        <begin position="46"/>
        <end position="66"/>
    </location>
</feature>
<proteinExistence type="predicted"/>
<reference evidence="2 3" key="1">
    <citation type="journal article" date="2014" name="Genome Announc.">
        <title>Complete genome sequence of Magnetospirillum gryphiswaldense MSR-1.</title>
        <authorList>
            <person name="Wang X."/>
            <person name="Wang Q."/>
            <person name="Zhang W."/>
            <person name="Wang Y."/>
            <person name="Li L."/>
            <person name="Wen T."/>
            <person name="Zhang T."/>
            <person name="Zhang Y."/>
            <person name="Xu J."/>
            <person name="Hu J."/>
            <person name="Li S."/>
            <person name="Liu L."/>
            <person name="Liu J."/>
            <person name="Jiang W."/>
            <person name="Tian J."/>
            <person name="Li Y."/>
            <person name="Schuler D."/>
            <person name="Wang L."/>
            <person name="Li J."/>
        </authorList>
    </citation>
    <scope>NUCLEOTIDE SEQUENCE [LARGE SCALE GENOMIC DNA]</scope>
    <source>
        <strain evidence="3">DSM 6361 / JCM 21280 / NBRC 15271 / MSR-1</strain>
    </source>
</reference>
<dbReference type="Proteomes" id="UP000018922">
    <property type="component" value="Chromosome I"/>
</dbReference>
<accession>V6F1Y2</accession>